<organism evidence="1 2">
    <name type="scientific">Aspergillus homomorphus (strain CBS 101889)</name>
    <dbReference type="NCBI Taxonomy" id="1450537"/>
    <lineage>
        <taxon>Eukaryota</taxon>
        <taxon>Fungi</taxon>
        <taxon>Dikarya</taxon>
        <taxon>Ascomycota</taxon>
        <taxon>Pezizomycotina</taxon>
        <taxon>Eurotiomycetes</taxon>
        <taxon>Eurotiomycetidae</taxon>
        <taxon>Eurotiales</taxon>
        <taxon>Aspergillaceae</taxon>
        <taxon>Aspergillus</taxon>
        <taxon>Aspergillus subgen. Circumdati</taxon>
    </lineage>
</organism>
<protein>
    <submittedName>
        <fullName evidence="1">Uncharacterized protein</fullName>
    </submittedName>
</protein>
<accession>A0A395ICR5</accession>
<name>A0A395ICR5_ASPHC</name>
<keyword evidence="2" id="KW-1185">Reference proteome</keyword>
<dbReference type="GeneID" id="37194442"/>
<sequence length="78" mass="8990">MSFSPAYFFRKNTYSMGLLTWFHLCSFIAKVPVPFLCTKQILFQKISGVMIQIHVAKVVYNRSSLPAFLSHPSPMLYL</sequence>
<dbReference type="EMBL" id="KZ824267">
    <property type="protein sequence ID" value="RAL17795.1"/>
    <property type="molecule type" value="Genomic_DNA"/>
</dbReference>
<dbReference type="Proteomes" id="UP000248961">
    <property type="component" value="Unassembled WGS sequence"/>
</dbReference>
<evidence type="ECO:0000313" key="2">
    <source>
        <dbReference type="Proteomes" id="UP000248961"/>
    </source>
</evidence>
<evidence type="ECO:0000313" key="1">
    <source>
        <dbReference type="EMBL" id="RAL17795.1"/>
    </source>
</evidence>
<dbReference type="AlphaFoldDB" id="A0A395ICR5"/>
<gene>
    <name evidence="1" type="ORF">BO97DRAFT_14840</name>
</gene>
<proteinExistence type="predicted"/>
<reference evidence="1 2" key="1">
    <citation type="submission" date="2018-02" db="EMBL/GenBank/DDBJ databases">
        <title>The genomes of Aspergillus section Nigri reveals drivers in fungal speciation.</title>
        <authorList>
            <consortium name="DOE Joint Genome Institute"/>
            <person name="Vesth T.C."/>
            <person name="Nybo J."/>
            <person name="Theobald S."/>
            <person name="Brandl J."/>
            <person name="Frisvad J.C."/>
            <person name="Nielsen K.F."/>
            <person name="Lyhne E.K."/>
            <person name="Kogle M.E."/>
            <person name="Kuo A."/>
            <person name="Riley R."/>
            <person name="Clum A."/>
            <person name="Nolan M."/>
            <person name="Lipzen A."/>
            <person name="Salamov A."/>
            <person name="Henrissat B."/>
            <person name="Wiebenga A."/>
            <person name="De vries R.P."/>
            <person name="Grigoriev I.V."/>
            <person name="Mortensen U.H."/>
            <person name="Andersen M.R."/>
            <person name="Baker S.E."/>
        </authorList>
    </citation>
    <scope>NUCLEOTIDE SEQUENCE [LARGE SCALE GENOMIC DNA]</scope>
    <source>
        <strain evidence="1 2">CBS 101889</strain>
    </source>
</reference>
<dbReference type="VEuPathDB" id="FungiDB:BO97DRAFT_14840"/>
<dbReference type="RefSeq" id="XP_025556949.1">
    <property type="nucleotide sequence ID" value="XM_025690153.1"/>
</dbReference>